<dbReference type="AlphaFoldDB" id="A0A317F8L3"/>
<evidence type="ECO:0008006" key="4">
    <source>
        <dbReference type="Google" id="ProtNLM"/>
    </source>
</evidence>
<name>A0A317F8L3_9PROT</name>
<keyword evidence="1" id="KW-0732">Signal</keyword>
<feature type="signal peptide" evidence="1">
    <location>
        <begin position="1"/>
        <end position="29"/>
    </location>
</feature>
<gene>
    <name evidence="2" type="ORF">DFH01_25380</name>
</gene>
<organism evidence="2 3">
    <name type="scientific">Falsiroseomonas bella</name>
    <dbReference type="NCBI Taxonomy" id="2184016"/>
    <lineage>
        <taxon>Bacteria</taxon>
        <taxon>Pseudomonadati</taxon>
        <taxon>Pseudomonadota</taxon>
        <taxon>Alphaproteobacteria</taxon>
        <taxon>Acetobacterales</taxon>
        <taxon>Roseomonadaceae</taxon>
        <taxon>Falsiroseomonas</taxon>
    </lineage>
</organism>
<proteinExistence type="predicted"/>
<dbReference type="Proteomes" id="UP000245765">
    <property type="component" value="Unassembled WGS sequence"/>
</dbReference>
<evidence type="ECO:0000313" key="3">
    <source>
        <dbReference type="Proteomes" id="UP000245765"/>
    </source>
</evidence>
<evidence type="ECO:0000256" key="1">
    <source>
        <dbReference type="SAM" id="SignalP"/>
    </source>
</evidence>
<dbReference type="EMBL" id="QGNA01000007">
    <property type="protein sequence ID" value="PWS34357.1"/>
    <property type="molecule type" value="Genomic_DNA"/>
</dbReference>
<keyword evidence="3" id="KW-1185">Reference proteome</keyword>
<accession>A0A317F8L3</accession>
<feature type="chain" id="PRO_5016301571" description="Copper chaperone PCu(A)C" evidence="1">
    <location>
        <begin position="30"/>
        <end position="136"/>
    </location>
</feature>
<comment type="caution">
    <text evidence="2">The sequence shown here is derived from an EMBL/GenBank/DDBJ whole genome shotgun (WGS) entry which is preliminary data.</text>
</comment>
<sequence length="136" mass="13897">MTERSMMTTRRTLGIGLAALALTPGVAGAHEPRRGPNGGQKVDIGQNHGELVAQGGTLRLFLFDGADRPLPAAGASAQAVVLAGGRQATVALTPAGANVLAGSGDFTAARGMRAVVTLTLPNQRPVQARFTPMDQD</sequence>
<protein>
    <recommendedName>
        <fullName evidence="4">Copper chaperone PCu(A)C</fullName>
    </recommendedName>
</protein>
<evidence type="ECO:0000313" key="2">
    <source>
        <dbReference type="EMBL" id="PWS34357.1"/>
    </source>
</evidence>
<reference evidence="3" key="1">
    <citation type="submission" date="2018-05" db="EMBL/GenBank/DDBJ databases">
        <authorList>
            <person name="Du Z."/>
            <person name="Wang X."/>
        </authorList>
    </citation>
    <scope>NUCLEOTIDE SEQUENCE [LARGE SCALE GENOMIC DNA]</scope>
    <source>
        <strain evidence="3">CQN31</strain>
    </source>
</reference>